<dbReference type="Pfam" id="PF25448">
    <property type="entry name" value="DUF7897"/>
    <property type="match status" value="1"/>
</dbReference>
<protein>
    <submittedName>
        <fullName evidence="2">Campylobacter invasion antigen B (CiaB)</fullName>
    </submittedName>
</protein>
<dbReference type="AlphaFoldDB" id="A0A1W1EHC2"/>
<accession>A0A1W1EHC2</accession>
<dbReference type="EMBL" id="FRYL01000001">
    <property type="protein sequence ID" value="SHO80253.1"/>
    <property type="molecule type" value="Genomic_DNA"/>
</dbReference>
<reference evidence="2" key="1">
    <citation type="submission" date="2016-10" db="EMBL/GenBank/DDBJ databases">
        <authorList>
            <person name="de Groot N.N."/>
        </authorList>
    </citation>
    <scope>NUCLEOTIDE SEQUENCE</scope>
</reference>
<feature type="domain" description="DUF7897" evidence="1">
    <location>
        <begin position="6"/>
        <end position="606"/>
    </location>
</feature>
<sequence>MKKKFMNDLQIIYEELTLRQSILNNYFELLNKSHYKAEKLVKEFLEILELKYNSENTLASLNRIINLREDSLNEILKKSNFTEDEIIAKQEEAYLFVSRFHIGEFEKFIIWMRDNRLLNDFYWTIIEGIHAIGISMSGWQSAWTSHIIHGVNKDLYQLFNGDEQKIFKKLEDEQLLDLDCNNNIADRCYSVLRKNHNGSYDTVSYADAFKEEVSSIVDTIDILIESLEEYEDEVFNQKIEWRDYFIALKKAFGHTNTNELIQYWAKVDEKWMAIKSPIQVGHPLEYYEDHYRKAVALEWDLRIINPNMQNSIKVGDNIKDFVSILSKAIVHPNSVKTIQRNIKQIDKTQLYIGQPLFYYGAEFNGLFSAQVVPNDENVSAKFGKKIFAYPDFVIQSKRSKPIMQISVEFLGVDFIRNQKEFIEKYSEIWYKVYNISTIGHEFGHMLWIDEDTEKSMNKSGQFKNIEEFKATAGGLMAFFNNEEEDLKIHIIDDVVSRAISLMSWREVGEVLPYYCEGIIHLDILFESGIINFLNNKIVINYNRYEMMKELYYNAYLKLAKHYLDKRDANIYLSDYAFKYNGIYLPQDERVRSFVEKYYQRYKEIGQLTISIE</sequence>
<organism evidence="2">
    <name type="scientific">hydrothermal vent metagenome</name>
    <dbReference type="NCBI Taxonomy" id="652676"/>
    <lineage>
        <taxon>unclassified sequences</taxon>
        <taxon>metagenomes</taxon>
        <taxon>ecological metagenomes</taxon>
    </lineage>
</organism>
<evidence type="ECO:0000313" key="2">
    <source>
        <dbReference type="EMBL" id="SHO80253.1"/>
    </source>
</evidence>
<gene>
    <name evidence="2" type="ORF">MNB_SV-15-1507</name>
</gene>
<evidence type="ECO:0000259" key="1">
    <source>
        <dbReference type="Pfam" id="PF25448"/>
    </source>
</evidence>
<dbReference type="InterPro" id="IPR057219">
    <property type="entry name" value="DUF7897"/>
</dbReference>
<proteinExistence type="predicted"/>
<dbReference type="NCBIfam" id="NF033805">
    <property type="entry name" value="invasion_CiaB"/>
    <property type="match status" value="1"/>
</dbReference>
<name>A0A1W1EHC2_9ZZZZ</name>